<dbReference type="AlphaFoldDB" id="A0A1S7LKB6"/>
<protein>
    <recommendedName>
        <fullName evidence="1">HTH cro/C1-type domain-containing protein</fullName>
    </recommendedName>
</protein>
<dbReference type="Pfam" id="PF13443">
    <property type="entry name" value="HTH_26"/>
    <property type="match status" value="1"/>
</dbReference>
<dbReference type="Gene3D" id="1.10.260.40">
    <property type="entry name" value="lambda repressor-like DNA-binding domains"/>
    <property type="match status" value="1"/>
</dbReference>
<accession>A0A1S7LKB6</accession>
<sequence length="94" mass="10521">MNRHRGSSFDAFLEEEGILDEVSAKAQKRLMSLQLADIMEASHLTKTHLAKQLGTSRSQLDRLLDPDNTAITLESMEQLAHAVGKQLRIEFADT</sequence>
<dbReference type="GO" id="GO:0003677">
    <property type="term" value="F:DNA binding"/>
    <property type="evidence" value="ECO:0007669"/>
    <property type="project" value="InterPro"/>
</dbReference>
<evidence type="ECO:0000259" key="1">
    <source>
        <dbReference type="Pfam" id="PF13443"/>
    </source>
</evidence>
<feature type="domain" description="HTH cro/C1-type" evidence="1">
    <location>
        <begin position="35"/>
        <end position="84"/>
    </location>
</feature>
<dbReference type="SUPFAM" id="SSF47413">
    <property type="entry name" value="lambda repressor-like DNA-binding domains"/>
    <property type="match status" value="1"/>
</dbReference>
<reference evidence="2" key="1">
    <citation type="submission" date="2015-04" db="EMBL/GenBank/DDBJ databases">
        <authorList>
            <person name="Syromyatnikov M.Y."/>
            <person name="Popov V.N."/>
        </authorList>
    </citation>
    <scope>NUCLEOTIDE SEQUENCE</scope>
    <source>
        <strain evidence="2">MO-1</strain>
    </source>
</reference>
<evidence type="ECO:0000313" key="2">
    <source>
        <dbReference type="EMBL" id="CRH06567.1"/>
    </source>
</evidence>
<gene>
    <name evidence="2" type="ORF">MAGMO_2408</name>
</gene>
<dbReference type="InterPro" id="IPR001387">
    <property type="entry name" value="Cro/C1-type_HTH"/>
</dbReference>
<proteinExistence type="predicted"/>
<dbReference type="EMBL" id="LO017727">
    <property type="protein sequence ID" value="CRH06567.1"/>
    <property type="molecule type" value="Genomic_DNA"/>
</dbReference>
<name>A0A1S7LKB6_MAGMO</name>
<dbReference type="InterPro" id="IPR010982">
    <property type="entry name" value="Lambda_DNA-bd_dom_sf"/>
</dbReference>
<organism evidence="2">
    <name type="scientific">Magnetococcus massalia (strain MO-1)</name>
    <dbReference type="NCBI Taxonomy" id="451514"/>
    <lineage>
        <taxon>Bacteria</taxon>
        <taxon>Pseudomonadati</taxon>
        <taxon>Pseudomonadota</taxon>
        <taxon>Magnetococcia</taxon>
        <taxon>Magnetococcales</taxon>
        <taxon>Magnetococcaceae</taxon>
        <taxon>Magnetococcus</taxon>
    </lineage>
</organism>